<sequence>MNRRTLLAGIGGASLAGTAGCYGLAQLITGDNNPENSNETTGDTESNENVSDSPLADAENSEGNGTTDQQQDEDGEESNASDEGSSTRPDDPTETVTVVDHGLDISPSPDPDIDREVVCYGTFEVGEYDLRKTRVDAVALDENGDRIEHGWVPFFTMNAGETYDVEIPFYVNPDEIDEYLIGVTEAQYVE</sequence>
<proteinExistence type="predicted"/>
<feature type="compositionally biased region" description="Polar residues" evidence="1">
    <location>
        <begin position="29"/>
        <end position="52"/>
    </location>
</feature>
<protein>
    <submittedName>
        <fullName evidence="2">Uncharacterized protein</fullName>
    </submittedName>
</protein>
<dbReference type="PROSITE" id="PS51257">
    <property type="entry name" value="PROKAR_LIPOPROTEIN"/>
    <property type="match status" value="1"/>
</dbReference>
<evidence type="ECO:0000313" key="3">
    <source>
        <dbReference type="Proteomes" id="UP000075321"/>
    </source>
</evidence>
<dbReference type="PATRIC" id="fig|1008153.3.peg.4506"/>
<reference evidence="2 3" key="1">
    <citation type="submission" date="2016-02" db="EMBL/GenBank/DDBJ databases">
        <title>Genome sequence of Halalkalicoccus paucihalophilus DSM 24557.</title>
        <authorList>
            <person name="Poehlein A."/>
            <person name="Daniel R."/>
        </authorList>
    </citation>
    <scope>NUCLEOTIDE SEQUENCE [LARGE SCALE GENOMIC DNA]</scope>
    <source>
        <strain evidence="2 3">DSM 24557</strain>
    </source>
</reference>
<dbReference type="EMBL" id="LTAZ01000023">
    <property type="protein sequence ID" value="KYH23720.1"/>
    <property type="molecule type" value="Genomic_DNA"/>
</dbReference>
<feature type="compositionally biased region" description="Acidic residues" evidence="1">
    <location>
        <begin position="70"/>
        <end position="80"/>
    </location>
</feature>
<dbReference type="RefSeq" id="WP_066385937.1">
    <property type="nucleotide sequence ID" value="NZ_LTAZ01000023.1"/>
</dbReference>
<feature type="region of interest" description="Disordered" evidence="1">
    <location>
        <begin position="26"/>
        <end position="112"/>
    </location>
</feature>
<name>A0A151A834_9EURY</name>
<evidence type="ECO:0000313" key="2">
    <source>
        <dbReference type="EMBL" id="KYH23720.1"/>
    </source>
</evidence>
<keyword evidence="3" id="KW-1185">Reference proteome</keyword>
<evidence type="ECO:0000256" key="1">
    <source>
        <dbReference type="SAM" id="MobiDB-lite"/>
    </source>
</evidence>
<dbReference type="Proteomes" id="UP000075321">
    <property type="component" value="Unassembled WGS sequence"/>
</dbReference>
<gene>
    <name evidence="2" type="ORF">HAPAU_42000</name>
</gene>
<comment type="caution">
    <text evidence="2">The sequence shown here is derived from an EMBL/GenBank/DDBJ whole genome shotgun (WGS) entry which is preliminary data.</text>
</comment>
<organism evidence="2 3">
    <name type="scientific">Halalkalicoccus paucihalophilus</name>
    <dbReference type="NCBI Taxonomy" id="1008153"/>
    <lineage>
        <taxon>Archaea</taxon>
        <taxon>Methanobacteriati</taxon>
        <taxon>Methanobacteriota</taxon>
        <taxon>Stenosarchaea group</taxon>
        <taxon>Halobacteria</taxon>
        <taxon>Halobacteriales</taxon>
        <taxon>Halococcaceae</taxon>
        <taxon>Halalkalicoccus</taxon>
    </lineage>
</organism>
<accession>A0A151A834</accession>
<dbReference type="AlphaFoldDB" id="A0A151A834"/>